<dbReference type="Pfam" id="PF01730">
    <property type="entry name" value="UreF"/>
    <property type="match status" value="1"/>
</dbReference>
<evidence type="ECO:0000256" key="1">
    <source>
        <dbReference type="ARBA" id="ARBA00022988"/>
    </source>
</evidence>
<sequence>MQSHMNDIAKKFLLLQINDVLFPIGAYVHSYGLETYIQHELIKDAASAQEWLLQYISTNFLYSELLTVKLSYNHTQKHDLASISALERTFLAAKASSELRQATIKLASRFIKTIRSLPLTSIDDIFEKYVCQPCSHIHPAAYGVFCSAAGVALPDCLLHYIYAQTAGLINTCVKSIPLSQTAGQQILRNCSTHFPQLLDKLASLSIDDFCLSTPGFDIRSMQHETLYSRLYMS</sequence>
<dbReference type="OrthoDB" id="9798772at2"/>
<dbReference type="Proteomes" id="UP000295188">
    <property type="component" value="Unassembled WGS sequence"/>
</dbReference>
<keyword evidence="1 3" id="KW-0996">Nickel insertion</keyword>
<dbReference type="HAMAP" id="MF_01385">
    <property type="entry name" value="UreF"/>
    <property type="match status" value="1"/>
</dbReference>
<proteinExistence type="inferred from homology"/>
<evidence type="ECO:0000313" key="5">
    <source>
        <dbReference type="Proteomes" id="UP000295188"/>
    </source>
</evidence>
<dbReference type="PANTHER" id="PTHR33620:SF1">
    <property type="entry name" value="UREASE ACCESSORY PROTEIN F"/>
    <property type="match status" value="1"/>
</dbReference>
<dbReference type="EMBL" id="SMAA01000016">
    <property type="protein sequence ID" value="TCS77358.1"/>
    <property type="molecule type" value="Genomic_DNA"/>
</dbReference>
<organism evidence="4 5">
    <name type="scientific">Pectinatus cerevisiiphilus</name>
    <dbReference type="NCBI Taxonomy" id="86956"/>
    <lineage>
        <taxon>Bacteria</taxon>
        <taxon>Bacillati</taxon>
        <taxon>Bacillota</taxon>
        <taxon>Negativicutes</taxon>
        <taxon>Selenomonadales</taxon>
        <taxon>Selenomonadaceae</taxon>
        <taxon>Pectinatus</taxon>
    </lineage>
</organism>
<keyword evidence="2 3" id="KW-0143">Chaperone</keyword>
<comment type="subcellular location">
    <subcellularLocation>
        <location evidence="3">Cytoplasm</location>
    </subcellularLocation>
</comment>
<dbReference type="AlphaFoldDB" id="A0A4R3K3Q5"/>
<dbReference type="RefSeq" id="WP_132550907.1">
    <property type="nucleotide sequence ID" value="NZ_SMAA01000016.1"/>
</dbReference>
<evidence type="ECO:0000256" key="2">
    <source>
        <dbReference type="ARBA" id="ARBA00023186"/>
    </source>
</evidence>
<dbReference type="Gene3D" id="1.10.4190.10">
    <property type="entry name" value="Urease accessory protein UreF"/>
    <property type="match status" value="1"/>
</dbReference>
<comment type="function">
    <text evidence="3">Required for maturation of urease via the functional incorporation of the urease nickel metallocenter.</text>
</comment>
<keyword evidence="5" id="KW-1185">Reference proteome</keyword>
<comment type="caution">
    <text evidence="4">The sequence shown here is derived from an EMBL/GenBank/DDBJ whole genome shotgun (WGS) entry which is preliminary data.</text>
</comment>
<protein>
    <recommendedName>
        <fullName evidence="3">Urease accessory protein UreF</fullName>
    </recommendedName>
</protein>
<dbReference type="GO" id="GO:0016151">
    <property type="term" value="F:nickel cation binding"/>
    <property type="evidence" value="ECO:0007669"/>
    <property type="project" value="UniProtKB-UniRule"/>
</dbReference>
<dbReference type="GO" id="GO:0005737">
    <property type="term" value="C:cytoplasm"/>
    <property type="evidence" value="ECO:0007669"/>
    <property type="project" value="UniProtKB-SubCell"/>
</dbReference>
<comment type="subunit">
    <text evidence="3">UreD, UreF and UreG form a complex that acts as a GTP-hydrolysis-dependent molecular chaperone, activating the urease apoprotein by helping to assemble the nickel containing metallocenter of UreC. The UreE protein probably delivers the nickel.</text>
</comment>
<evidence type="ECO:0000313" key="4">
    <source>
        <dbReference type="EMBL" id="TCS77358.1"/>
    </source>
</evidence>
<accession>A0A4R3K3Q5</accession>
<reference evidence="4 5" key="1">
    <citation type="submission" date="2019-03" db="EMBL/GenBank/DDBJ databases">
        <title>Genomic Encyclopedia of Type Strains, Phase IV (KMG-IV): sequencing the most valuable type-strain genomes for metagenomic binning, comparative biology and taxonomic classification.</title>
        <authorList>
            <person name="Goeker M."/>
        </authorList>
    </citation>
    <scope>NUCLEOTIDE SEQUENCE [LARGE SCALE GENOMIC DNA]</scope>
    <source>
        <strain evidence="4 5">DSM 20467</strain>
    </source>
</reference>
<evidence type="ECO:0000256" key="3">
    <source>
        <dbReference type="HAMAP-Rule" id="MF_01385"/>
    </source>
</evidence>
<keyword evidence="3" id="KW-0963">Cytoplasm</keyword>
<dbReference type="InterPro" id="IPR002639">
    <property type="entry name" value="UreF"/>
</dbReference>
<dbReference type="PIRSF" id="PIRSF009467">
    <property type="entry name" value="Ureas_acces_UreF"/>
    <property type="match status" value="1"/>
</dbReference>
<comment type="similarity">
    <text evidence="3">Belongs to the UreF family.</text>
</comment>
<dbReference type="PANTHER" id="PTHR33620">
    <property type="entry name" value="UREASE ACCESSORY PROTEIN F"/>
    <property type="match status" value="1"/>
</dbReference>
<name>A0A4R3K3Q5_9FIRM</name>
<dbReference type="InterPro" id="IPR038277">
    <property type="entry name" value="UreF_sf"/>
</dbReference>
<gene>
    <name evidence="3" type="primary">ureF</name>
    <name evidence="4" type="ORF">EDC37_11623</name>
</gene>